<reference evidence="3" key="1">
    <citation type="submission" date="2018-05" db="EMBL/GenBank/DDBJ databases">
        <authorList>
            <person name="Hao L."/>
        </authorList>
    </citation>
    <scope>NUCLEOTIDE SEQUENCE [LARGE SCALE GENOMIC DNA]</scope>
</reference>
<dbReference type="AlphaFoldDB" id="A0A2X3MKT7"/>
<evidence type="ECO:0000313" key="3">
    <source>
        <dbReference type="Proteomes" id="UP000249818"/>
    </source>
</evidence>
<sequence>MYPVYPGGLLRHWTLRLLSEGERTGYDVMRELGVRVGWRPSPGSVYPLLQLLADSGLIQGRREGDRTLWSLTAAGQDALAESAANCEEWVRRFGEAERFVGTAIGEDWPWGIMPRLASLLLRAFQEGKGERALAILGETFAKLEGLAEVQNERHDRS</sequence>
<protein>
    <submittedName>
        <fullName evidence="2">Transcriptional regulator, PadR family</fullName>
    </submittedName>
</protein>
<proteinExistence type="predicted"/>
<name>A0A2X3MKT7_9BACT</name>
<dbReference type="PANTHER" id="PTHR43252:SF5">
    <property type="entry name" value="TRANSCRIPTIONAL REGULATOR, PADR-LIKE FAMILY"/>
    <property type="match status" value="1"/>
</dbReference>
<dbReference type="Proteomes" id="UP000249818">
    <property type="component" value="Chromosome BARAN1"/>
</dbReference>
<dbReference type="CDD" id="cd00090">
    <property type="entry name" value="HTH_ARSR"/>
    <property type="match status" value="1"/>
</dbReference>
<gene>
    <name evidence="2" type="ORF">BARAN1_0741</name>
</gene>
<evidence type="ECO:0000259" key="1">
    <source>
        <dbReference type="Pfam" id="PF03551"/>
    </source>
</evidence>
<dbReference type="RefSeq" id="WP_122030956.1">
    <property type="nucleotide sequence ID" value="NZ_LS483254.1"/>
</dbReference>
<accession>A0A2X3MKT7</accession>
<dbReference type="SUPFAM" id="SSF46785">
    <property type="entry name" value="Winged helix' DNA-binding domain"/>
    <property type="match status" value="1"/>
</dbReference>
<dbReference type="EMBL" id="LS483254">
    <property type="protein sequence ID" value="SQD92765.1"/>
    <property type="molecule type" value="Genomic_DNA"/>
</dbReference>
<dbReference type="InterPro" id="IPR036390">
    <property type="entry name" value="WH_DNA-bd_sf"/>
</dbReference>
<dbReference type="InterPro" id="IPR005149">
    <property type="entry name" value="Tscrpt_reg_PadR_N"/>
</dbReference>
<dbReference type="Pfam" id="PF03551">
    <property type="entry name" value="PadR"/>
    <property type="match status" value="1"/>
</dbReference>
<dbReference type="InterPro" id="IPR011991">
    <property type="entry name" value="ArsR-like_HTH"/>
</dbReference>
<organism evidence="2 3">
    <name type="scientific">Candidatus Bipolaricaulis anaerobius</name>
    <dbReference type="NCBI Taxonomy" id="2026885"/>
    <lineage>
        <taxon>Bacteria</taxon>
        <taxon>Candidatus Bipolaricaulota</taxon>
        <taxon>Candidatus Bipolaricaulia</taxon>
        <taxon>Candidatus Bipolaricaulales</taxon>
        <taxon>Candidatus Bipolaricaulaceae</taxon>
        <taxon>Candidatus Bipolaricaulis</taxon>
    </lineage>
</organism>
<feature type="domain" description="Transcription regulator PadR N-terminal" evidence="1">
    <location>
        <begin position="15"/>
        <end position="81"/>
    </location>
</feature>
<dbReference type="OrthoDB" id="1683430at2"/>
<dbReference type="Gene3D" id="1.10.10.10">
    <property type="entry name" value="Winged helix-like DNA-binding domain superfamily/Winged helix DNA-binding domain"/>
    <property type="match status" value="1"/>
</dbReference>
<dbReference type="InterPro" id="IPR036388">
    <property type="entry name" value="WH-like_DNA-bd_sf"/>
</dbReference>
<dbReference type="KEGG" id="bana:BARAN1_0741"/>
<evidence type="ECO:0000313" key="2">
    <source>
        <dbReference type="EMBL" id="SQD92765.1"/>
    </source>
</evidence>
<keyword evidence="3" id="KW-1185">Reference proteome</keyword>
<dbReference type="PANTHER" id="PTHR43252">
    <property type="entry name" value="TRANSCRIPTIONAL REGULATOR YQJI"/>
    <property type="match status" value="1"/>
</dbReference>